<feature type="transmembrane region" description="Helical" evidence="5">
    <location>
        <begin position="125"/>
        <end position="147"/>
    </location>
</feature>
<name>A0A4U8SXU7_9HELI</name>
<evidence type="ECO:0000256" key="5">
    <source>
        <dbReference type="SAM" id="Phobius"/>
    </source>
</evidence>
<feature type="transmembrane region" description="Helical" evidence="5">
    <location>
        <begin position="209"/>
        <end position="225"/>
    </location>
</feature>
<feature type="transmembrane region" description="Helical" evidence="5">
    <location>
        <begin position="232"/>
        <end position="251"/>
    </location>
</feature>
<dbReference type="PANTHER" id="PTHR37422:SF13">
    <property type="entry name" value="LIPOPOLYSACCHARIDE BIOSYNTHESIS PROTEIN PA4999-RELATED"/>
    <property type="match status" value="1"/>
</dbReference>
<feature type="transmembrane region" description="Helical" evidence="5">
    <location>
        <begin position="437"/>
        <end position="455"/>
    </location>
</feature>
<dbReference type="Proteomes" id="UP000029921">
    <property type="component" value="Unassembled WGS sequence"/>
</dbReference>
<evidence type="ECO:0000256" key="3">
    <source>
        <dbReference type="ARBA" id="ARBA00022989"/>
    </source>
</evidence>
<proteinExistence type="predicted"/>
<protein>
    <recommendedName>
        <fullName evidence="6">O-antigen ligase-related domain-containing protein</fullName>
    </recommendedName>
</protein>
<dbReference type="RefSeq" id="WP_034589457.1">
    <property type="nucleotide sequence ID" value="NZ_JRPE02000037.1"/>
</dbReference>
<comment type="caution">
    <text evidence="7">The sequence shown here is derived from an EMBL/GenBank/DDBJ whole genome shotgun (WGS) entry which is preliminary data.</text>
</comment>
<dbReference type="InterPro" id="IPR007016">
    <property type="entry name" value="O-antigen_ligase-rel_domated"/>
</dbReference>
<evidence type="ECO:0000259" key="6">
    <source>
        <dbReference type="Pfam" id="PF04932"/>
    </source>
</evidence>
<comment type="subcellular location">
    <subcellularLocation>
        <location evidence="1">Membrane</location>
        <topology evidence="1">Multi-pass membrane protein</topology>
    </subcellularLocation>
</comment>
<keyword evidence="2 5" id="KW-0812">Transmembrane</keyword>
<feature type="transmembrane region" description="Helical" evidence="5">
    <location>
        <begin position="65"/>
        <end position="82"/>
    </location>
</feature>
<dbReference type="InterPro" id="IPR051533">
    <property type="entry name" value="WaaL-like"/>
</dbReference>
<keyword evidence="8" id="KW-1185">Reference proteome</keyword>
<evidence type="ECO:0000256" key="2">
    <source>
        <dbReference type="ARBA" id="ARBA00022692"/>
    </source>
</evidence>
<evidence type="ECO:0000313" key="7">
    <source>
        <dbReference type="EMBL" id="TLD91027.1"/>
    </source>
</evidence>
<evidence type="ECO:0000256" key="1">
    <source>
        <dbReference type="ARBA" id="ARBA00004141"/>
    </source>
</evidence>
<organism evidence="7 8">
    <name type="scientific">Helicobacter magdeburgensis</name>
    <dbReference type="NCBI Taxonomy" id="471858"/>
    <lineage>
        <taxon>Bacteria</taxon>
        <taxon>Pseudomonadati</taxon>
        <taxon>Campylobacterota</taxon>
        <taxon>Epsilonproteobacteria</taxon>
        <taxon>Campylobacterales</taxon>
        <taxon>Helicobacteraceae</taxon>
        <taxon>Helicobacter</taxon>
    </lineage>
</organism>
<feature type="transmembrane region" description="Helical" evidence="5">
    <location>
        <begin position="413"/>
        <end position="431"/>
    </location>
</feature>
<feature type="transmembrane region" description="Helical" evidence="5">
    <location>
        <begin position="159"/>
        <end position="180"/>
    </location>
</feature>
<sequence length="466" mass="52762">MGFIKKYNQEIILGLFCVGIVLYGLGLSGFGKSFNTQTLFHIVAFLVLVFGYKKIHWRDILQIRYIALCLFIVLLCGLLTLFDTRMGLTFSQKFKTINTHTINTILFFFIAYFYALYAEVKHTRFLFYIFTLMCAICVIASVCVWLGSGFETHNVPLYFDYLVMLNVWLLGAVAVCLVGLVYPKRAVKILSFMGLCLCVLAIISNGERSFLLALIGMCMVGLFVLRYQYKRYIVGSFLLAFVPLCYGVYLYTATLSDRYNFAHIVDNIISVWNTNPIEMGQYDRFCFGGYVVCSSESLQKGKNDISIEHSSLARIAMYKSALHLIAQEPFKPRVIGSWNIGTYLHTYYTKDDPYRVYLDISMHNGSDGLYGYPHIHSTPISLSVEYGLLGFLAIAVFVGLIGIKGLRDSKYSLLGSVVALFVVGMCIQTQFDVMYSINLRPLMLFFGLFVGYVVARKCGENPTNNQ</sequence>
<dbReference type="EMBL" id="JRPE02000037">
    <property type="protein sequence ID" value="TLD91027.1"/>
    <property type="molecule type" value="Genomic_DNA"/>
</dbReference>
<feature type="domain" description="O-antigen ligase-related" evidence="6">
    <location>
        <begin position="195"/>
        <end position="394"/>
    </location>
</feature>
<keyword evidence="3 5" id="KW-1133">Transmembrane helix</keyword>
<keyword evidence="4 5" id="KW-0472">Membrane</keyword>
<feature type="transmembrane region" description="Helical" evidence="5">
    <location>
        <begin position="12"/>
        <end position="30"/>
    </location>
</feature>
<feature type="transmembrane region" description="Helical" evidence="5">
    <location>
        <begin position="187"/>
        <end position="203"/>
    </location>
</feature>
<feature type="transmembrane region" description="Helical" evidence="5">
    <location>
        <begin position="36"/>
        <end position="53"/>
    </location>
</feature>
<feature type="transmembrane region" description="Helical" evidence="5">
    <location>
        <begin position="386"/>
        <end position="406"/>
    </location>
</feature>
<gene>
    <name evidence="7" type="ORF">LS74_010680</name>
</gene>
<reference evidence="7 8" key="1">
    <citation type="journal article" date="2014" name="Genome Announc.">
        <title>Draft genome sequences of eight enterohepatic helicobacter species isolated from both laboratory and wild rodents.</title>
        <authorList>
            <person name="Sheh A."/>
            <person name="Shen Z."/>
            <person name="Fox J.G."/>
        </authorList>
    </citation>
    <scope>NUCLEOTIDE SEQUENCE [LARGE SCALE GENOMIC DNA]</scope>
    <source>
        <strain evidence="7 8">MIT 96-1001</strain>
    </source>
</reference>
<dbReference type="GO" id="GO:0016020">
    <property type="term" value="C:membrane"/>
    <property type="evidence" value="ECO:0007669"/>
    <property type="project" value="UniProtKB-SubCell"/>
</dbReference>
<feature type="transmembrane region" description="Helical" evidence="5">
    <location>
        <begin position="102"/>
        <end position="118"/>
    </location>
</feature>
<dbReference type="PANTHER" id="PTHR37422">
    <property type="entry name" value="TEICHURONIC ACID BIOSYNTHESIS PROTEIN TUAE"/>
    <property type="match status" value="1"/>
</dbReference>
<evidence type="ECO:0000256" key="4">
    <source>
        <dbReference type="ARBA" id="ARBA00023136"/>
    </source>
</evidence>
<accession>A0A4U8SXU7</accession>
<dbReference type="AlphaFoldDB" id="A0A4U8SXU7"/>
<dbReference type="Pfam" id="PF04932">
    <property type="entry name" value="Wzy_C"/>
    <property type="match status" value="1"/>
</dbReference>
<evidence type="ECO:0000313" key="8">
    <source>
        <dbReference type="Proteomes" id="UP000029921"/>
    </source>
</evidence>